<evidence type="ECO:0000256" key="1">
    <source>
        <dbReference type="ARBA" id="ARBA00010692"/>
    </source>
</evidence>
<comment type="subcellular location">
    <subcellularLocation>
        <location evidence="2">Cell membrane</location>
        <topology evidence="2">Multi-pass membrane protein</topology>
    </subcellularLocation>
</comment>
<name>A0A917WTA2_9ACTN</name>
<dbReference type="AlphaFoldDB" id="A0A917WTA2"/>
<comment type="caution">
    <text evidence="4">The sequence shown here is derived from an EMBL/GenBank/DDBJ whole genome shotgun (WGS) entry which is preliminary data.</text>
</comment>
<evidence type="ECO:0000313" key="5">
    <source>
        <dbReference type="Proteomes" id="UP000642070"/>
    </source>
</evidence>
<dbReference type="GO" id="GO:0005886">
    <property type="term" value="C:plasma membrane"/>
    <property type="evidence" value="ECO:0007669"/>
    <property type="project" value="UniProtKB-SubCell"/>
</dbReference>
<feature type="transmembrane region" description="Helical" evidence="3">
    <location>
        <begin position="103"/>
        <end position="120"/>
    </location>
</feature>
<feature type="transmembrane region" description="Helical" evidence="3">
    <location>
        <begin position="164"/>
        <end position="190"/>
    </location>
</feature>
<keyword evidence="2" id="KW-1003">Cell membrane</keyword>
<reference evidence="4" key="2">
    <citation type="submission" date="2020-09" db="EMBL/GenBank/DDBJ databases">
        <authorList>
            <person name="Sun Q."/>
            <person name="Ohkuma M."/>
        </authorList>
    </citation>
    <scope>NUCLEOTIDE SEQUENCE</scope>
    <source>
        <strain evidence="4">JCM 19831</strain>
    </source>
</reference>
<feature type="transmembrane region" description="Helical" evidence="3">
    <location>
        <begin position="58"/>
        <end position="83"/>
    </location>
</feature>
<evidence type="ECO:0000256" key="3">
    <source>
        <dbReference type="SAM" id="Phobius"/>
    </source>
</evidence>
<proteinExistence type="inferred from homology"/>
<keyword evidence="5" id="KW-1185">Reference proteome</keyword>
<dbReference type="InterPro" id="IPR003784">
    <property type="entry name" value="BioY"/>
</dbReference>
<dbReference type="PANTHER" id="PTHR34295">
    <property type="entry name" value="BIOTIN TRANSPORTER BIOY"/>
    <property type="match status" value="1"/>
</dbReference>
<reference evidence="4" key="1">
    <citation type="journal article" date="2014" name="Int. J. Syst. Evol. Microbiol.">
        <title>Complete genome sequence of Corynebacterium casei LMG S-19264T (=DSM 44701T), isolated from a smear-ripened cheese.</title>
        <authorList>
            <consortium name="US DOE Joint Genome Institute (JGI-PGF)"/>
            <person name="Walter F."/>
            <person name="Albersmeier A."/>
            <person name="Kalinowski J."/>
            <person name="Ruckert C."/>
        </authorList>
    </citation>
    <scope>NUCLEOTIDE SEQUENCE</scope>
    <source>
        <strain evidence="4">JCM 19831</strain>
    </source>
</reference>
<dbReference type="GO" id="GO:0015225">
    <property type="term" value="F:biotin transmembrane transporter activity"/>
    <property type="evidence" value="ECO:0007669"/>
    <property type="project" value="UniProtKB-UniRule"/>
</dbReference>
<accession>A0A917WTA2</accession>
<dbReference type="EMBL" id="BMPI01000012">
    <property type="protein sequence ID" value="GGM26880.1"/>
    <property type="molecule type" value="Genomic_DNA"/>
</dbReference>
<dbReference type="Proteomes" id="UP000642070">
    <property type="component" value="Unassembled WGS sequence"/>
</dbReference>
<protein>
    <recommendedName>
        <fullName evidence="2">Biotin transporter</fullName>
    </recommendedName>
</protein>
<dbReference type="Gene3D" id="1.10.1760.20">
    <property type="match status" value="1"/>
</dbReference>
<evidence type="ECO:0000313" key="4">
    <source>
        <dbReference type="EMBL" id="GGM26880.1"/>
    </source>
</evidence>
<keyword evidence="2 3" id="KW-0472">Membrane</keyword>
<evidence type="ECO:0000256" key="2">
    <source>
        <dbReference type="PIRNR" id="PIRNR016661"/>
    </source>
</evidence>
<feature type="transmembrane region" description="Helical" evidence="3">
    <location>
        <begin position="132"/>
        <end position="152"/>
    </location>
</feature>
<dbReference type="Pfam" id="PF02632">
    <property type="entry name" value="BioY"/>
    <property type="match status" value="1"/>
</dbReference>
<dbReference type="PANTHER" id="PTHR34295:SF1">
    <property type="entry name" value="BIOTIN TRANSPORTER BIOY"/>
    <property type="match status" value="1"/>
</dbReference>
<keyword evidence="3" id="KW-1133">Transmembrane helix</keyword>
<organism evidence="4 5">
    <name type="scientific">Dactylosporangium sucinum</name>
    <dbReference type="NCBI Taxonomy" id="1424081"/>
    <lineage>
        <taxon>Bacteria</taxon>
        <taxon>Bacillati</taxon>
        <taxon>Actinomycetota</taxon>
        <taxon>Actinomycetes</taxon>
        <taxon>Micromonosporales</taxon>
        <taxon>Micromonosporaceae</taxon>
        <taxon>Dactylosporangium</taxon>
    </lineage>
</organism>
<gene>
    <name evidence="4" type="ORF">GCM10007977_030090</name>
</gene>
<keyword evidence="2" id="KW-0813">Transport</keyword>
<dbReference type="PIRSF" id="PIRSF016661">
    <property type="entry name" value="BioY"/>
    <property type="match status" value="1"/>
</dbReference>
<keyword evidence="3" id="KW-0812">Transmembrane</keyword>
<comment type="similarity">
    <text evidence="1 2">Belongs to the BioY family.</text>
</comment>
<dbReference type="RefSeq" id="WP_190250422.1">
    <property type="nucleotide sequence ID" value="NZ_BMPI01000012.1"/>
</dbReference>
<sequence>MVTEGLAVRPAGVIADRLPGALVRDAALVAGGAALTGAAAQIAVSIEPLSPVPLSGQTFAVLIVGAALGPVRGVAAMALYLAVGVAGVPWFAQGSSGAGAASFGYVVGFVLAAAVVGALARRGGDRTPVRTVGTMIAGNLAIYAVGVPYLALARDLSAVAAVEAGVVPFLAGDALKVLLAAGLLPGAWLLTRRAGR</sequence>